<evidence type="ECO:0000313" key="2">
    <source>
        <dbReference type="Proteomes" id="UP001056120"/>
    </source>
</evidence>
<reference evidence="2" key="1">
    <citation type="journal article" date="2022" name="Mol. Ecol. Resour.">
        <title>The genomes of chicory, endive, great burdock and yacon provide insights into Asteraceae palaeo-polyploidization history and plant inulin production.</title>
        <authorList>
            <person name="Fan W."/>
            <person name="Wang S."/>
            <person name="Wang H."/>
            <person name="Wang A."/>
            <person name="Jiang F."/>
            <person name="Liu H."/>
            <person name="Zhao H."/>
            <person name="Xu D."/>
            <person name="Zhang Y."/>
        </authorList>
    </citation>
    <scope>NUCLEOTIDE SEQUENCE [LARGE SCALE GENOMIC DNA]</scope>
    <source>
        <strain evidence="2">cv. Yunnan</strain>
    </source>
</reference>
<evidence type="ECO:0000313" key="1">
    <source>
        <dbReference type="EMBL" id="KAI3717495.1"/>
    </source>
</evidence>
<organism evidence="1 2">
    <name type="scientific">Smallanthus sonchifolius</name>
    <dbReference type="NCBI Taxonomy" id="185202"/>
    <lineage>
        <taxon>Eukaryota</taxon>
        <taxon>Viridiplantae</taxon>
        <taxon>Streptophyta</taxon>
        <taxon>Embryophyta</taxon>
        <taxon>Tracheophyta</taxon>
        <taxon>Spermatophyta</taxon>
        <taxon>Magnoliopsida</taxon>
        <taxon>eudicotyledons</taxon>
        <taxon>Gunneridae</taxon>
        <taxon>Pentapetalae</taxon>
        <taxon>asterids</taxon>
        <taxon>campanulids</taxon>
        <taxon>Asterales</taxon>
        <taxon>Asteraceae</taxon>
        <taxon>Asteroideae</taxon>
        <taxon>Heliantheae alliance</taxon>
        <taxon>Millerieae</taxon>
        <taxon>Smallanthus</taxon>
    </lineage>
</organism>
<keyword evidence="2" id="KW-1185">Reference proteome</keyword>
<dbReference type="Proteomes" id="UP001056120">
    <property type="component" value="Linkage Group LG23"/>
</dbReference>
<name>A0ACB9B6C7_9ASTR</name>
<gene>
    <name evidence="1" type="ORF">L1987_69145</name>
</gene>
<comment type="caution">
    <text evidence="1">The sequence shown here is derived from an EMBL/GenBank/DDBJ whole genome shotgun (WGS) entry which is preliminary data.</text>
</comment>
<reference evidence="1 2" key="2">
    <citation type="journal article" date="2022" name="Mol. Ecol. Resour.">
        <title>The genomes of chicory, endive, great burdock and yacon provide insights into Asteraceae paleo-polyploidization history and plant inulin production.</title>
        <authorList>
            <person name="Fan W."/>
            <person name="Wang S."/>
            <person name="Wang H."/>
            <person name="Wang A."/>
            <person name="Jiang F."/>
            <person name="Liu H."/>
            <person name="Zhao H."/>
            <person name="Xu D."/>
            <person name="Zhang Y."/>
        </authorList>
    </citation>
    <scope>NUCLEOTIDE SEQUENCE [LARGE SCALE GENOMIC DNA]</scope>
    <source>
        <strain evidence="2">cv. Yunnan</strain>
        <tissue evidence="1">Leaves</tissue>
    </source>
</reference>
<protein>
    <submittedName>
        <fullName evidence="1">Uncharacterized protein</fullName>
    </submittedName>
</protein>
<dbReference type="EMBL" id="CM042040">
    <property type="protein sequence ID" value="KAI3717495.1"/>
    <property type="molecule type" value="Genomic_DNA"/>
</dbReference>
<accession>A0ACB9B6C7</accession>
<proteinExistence type="predicted"/>
<sequence>MIYRAIGELNKKGGSSEKSISKFIKKEYADLPWAHSTLLKHHLEKLCDHKEICMTHKQCYLLAGAESESEKKSSRPSKKPKKQKSRLVSEAGKKSSRPHKKYKKREIQIHETCDKEQIGMRKRKRKRILKSNRKSSKRVKKHAINEDTKLQLLNEANLKQKNEVSEDESHEQKQISEVNRGDIQIQEQNEVAQTNKNPEPLQPEESPNLNPILHENDKRVWTRSRSKRISKKGALSANSESTDSAAYANMPKDMPDIVERLSNEPEPQQISRTPSLEKPLIELLNPISSKLMARFPDDEPTTGPSSREVEDLKDQQPEKSTGEVKPKYKRRGRPPKHMKSQKTVKKGKVGNTKVQAKHKRDAGDKKTRRSSRKQTKSRV</sequence>